<keyword evidence="2" id="KW-1185">Reference proteome</keyword>
<protein>
    <submittedName>
        <fullName evidence="1">Uncharacterized protein</fullName>
    </submittedName>
</protein>
<proteinExistence type="predicted"/>
<dbReference type="RefSeq" id="XP_007419314.1">
    <property type="nucleotide sequence ID" value="XM_007419252.1"/>
</dbReference>
<dbReference type="GeneID" id="18931395"/>
<dbReference type="KEGG" id="mlr:MELLADRAFT_70015"/>
<name>F4SD64_MELLP</name>
<dbReference type="AlphaFoldDB" id="F4SD64"/>
<dbReference type="EMBL" id="GL883238">
    <property type="protein sequence ID" value="EGF97412.1"/>
    <property type="molecule type" value="Genomic_DNA"/>
</dbReference>
<organism evidence="2">
    <name type="scientific">Melampsora larici-populina (strain 98AG31 / pathotype 3-4-7)</name>
    <name type="common">Poplar leaf rust fungus</name>
    <dbReference type="NCBI Taxonomy" id="747676"/>
    <lineage>
        <taxon>Eukaryota</taxon>
        <taxon>Fungi</taxon>
        <taxon>Dikarya</taxon>
        <taxon>Basidiomycota</taxon>
        <taxon>Pucciniomycotina</taxon>
        <taxon>Pucciniomycetes</taxon>
        <taxon>Pucciniales</taxon>
        <taxon>Melampsoraceae</taxon>
        <taxon>Melampsora</taxon>
    </lineage>
</organism>
<evidence type="ECO:0000313" key="2">
    <source>
        <dbReference type="Proteomes" id="UP000001072"/>
    </source>
</evidence>
<sequence>MSSSKFKAEPKRVVCQCQSSGCYKGLYLDASGVSQHGVEVLPSTKEAHERADQRNHIHQSLASHHATTSSQTPTTESQLDSLIAPLDRLLLGPQHEIRSRNNFINTREHQVLSTTEDRDRTVTDQEKSDIVDASHCTAIAVAREKGAQEYDCSRFHSFTLAKFNPVCLHVALTAAIMTIFDHSFNVNLCLALKI</sequence>
<dbReference type="VEuPathDB" id="FungiDB:MELLADRAFT_70015"/>
<reference evidence="2" key="1">
    <citation type="journal article" date="2011" name="Proc. Natl. Acad. Sci. U.S.A.">
        <title>Obligate biotrophy features unraveled by the genomic analysis of rust fungi.</title>
        <authorList>
            <person name="Duplessis S."/>
            <person name="Cuomo C.A."/>
            <person name="Lin Y.-C."/>
            <person name="Aerts A."/>
            <person name="Tisserant E."/>
            <person name="Veneault-Fourrey C."/>
            <person name="Joly D.L."/>
            <person name="Hacquard S."/>
            <person name="Amselem J."/>
            <person name="Cantarel B.L."/>
            <person name="Chiu R."/>
            <person name="Coutinho P.M."/>
            <person name="Feau N."/>
            <person name="Field M."/>
            <person name="Frey P."/>
            <person name="Gelhaye E."/>
            <person name="Goldberg J."/>
            <person name="Grabherr M.G."/>
            <person name="Kodira C.D."/>
            <person name="Kohler A."/>
            <person name="Kuees U."/>
            <person name="Lindquist E.A."/>
            <person name="Lucas S.M."/>
            <person name="Mago R."/>
            <person name="Mauceli E."/>
            <person name="Morin E."/>
            <person name="Murat C."/>
            <person name="Pangilinan J.L."/>
            <person name="Park R."/>
            <person name="Pearson M."/>
            <person name="Quesneville H."/>
            <person name="Rouhier N."/>
            <person name="Sakthikumar S."/>
            <person name="Salamov A.A."/>
            <person name="Schmutz J."/>
            <person name="Selles B."/>
            <person name="Shapiro H."/>
            <person name="Tanguay P."/>
            <person name="Tuskan G.A."/>
            <person name="Henrissat B."/>
            <person name="Van de Peer Y."/>
            <person name="Rouze P."/>
            <person name="Ellis J.G."/>
            <person name="Dodds P.N."/>
            <person name="Schein J.E."/>
            <person name="Zhong S."/>
            <person name="Hamelin R.C."/>
            <person name="Grigoriev I.V."/>
            <person name="Szabo L.J."/>
            <person name="Martin F."/>
        </authorList>
    </citation>
    <scope>NUCLEOTIDE SEQUENCE [LARGE SCALE GENOMIC DNA]</scope>
    <source>
        <strain evidence="2">98AG31 / pathotype 3-4-7</strain>
    </source>
</reference>
<gene>
    <name evidence="1" type="ORF">MELLADRAFT_70015</name>
</gene>
<evidence type="ECO:0000313" key="1">
    <source>
        <dbReference type="EMBL" id="EGF97412.1"/>
    </source>
</evidence>
<dbReference type="HOGENOM" id="CLU_106813_0_0_1"/>
<dbReference type="OrthoDB" id="10440162at2759"/>
<dbReference type="InParanoid" id="F4SD64"/>
<accession>F4SD64</accession>
<dbReference type="Proteomes" id="UP000001072">
    <property type="component" value="Unassembled WGS sequence"/>
</dbReference>